<dbReference type="Pfam" id="PF17941">
    <property type="entry name" value="PP_kinase_C_1"/>
    <property type="match status" value="1"/>
</dbReference>
<keyword evidence="5 8" id="KW-0418">Kinase</keyword>
<dbReference type="SUPFAM" id="SSF56024">
    <property type="entry name" value="Phospholipase D/nuclease"/>
    <property type="match status" value="2"/>
</dbReference>
<keyword evidence="3 8" id="KW-0479">Metal-binding</keyword>
<keyword evidence="7 8" id="KW-0460">Magnesium</keyword>
<evidence type="ECO:0000256" key="3">
    <source>
        <dbReference type="ARBA" id="ARBA00022723"/>
    </source>
</evidence>
<dbReference type="Pfam" id="PF13090">
    <property type="entry name" value="PP_kinase_C"/>
    <property type="match status" value="1"/>
</dbReference>
<evidence type="ECO:0000256" key="9">
    <source>
        <dbReference type="RuleBase" id="RU003800"/>
    </source>
</evidence>
<protein>
    <recommendedName>
        <fullName evidence="8 9">Polyphosphate kinase</fullName>
        <ecNumber evidence="8 9">2.7.4.1</ecNumber>
    </recommendedName>
    <alternativeName>
        <fullName evidence="8">ATP-polyphosphate phosphotransferase</fullName>
    </alternativeName>
    <alternativeName>
        <fullName evidence="8">Polyphosphoric acid kinase</fullName>
    </alternativeName>
</protein>
<dbReference type="InterPro" id="IPR024953">
    <property type="entry name" value="PP_kinase_middle"/>
</dbReference>
<dbReference type="Gene3D" id="3.30.1840.10">
    <property type="entry name" value="Polyphosphate kinase middle domain"/>
    <property type="match status" value="1"/>
</dbReference>
<dbReference type="NCBIfam" id="NF003921">
    <property type="entry name" value="PRK05443.2-2"/>
    <property type="match status" value="1"/>
</dbReference>
<accession>A0A3A4RCL0</accession>
<organism evidence="14 15">
    <name type="scientific">Candidatus Auribacter fodinae</name>
    <dbReference type="NCBI Taxonomy" id="2093366"/>
    <lineage>
        <taxon>Bacteria</taxon>
        <taxon>Pseudomonadati</taxon>
        <taxon>Candidatus Auribacterota</taxon>
        <taxon>Candidatus Auribacteria</taxon>
        <taxon>Candidatus Auribacterales</taxon>
        <taxon>Candidatus Auribacteraceae</taxon>
        <taxon>Candidatus Auribacter</taxon>
    </lineage>
</organism>
<name>A0A3A4RCL0_9BACT</name>
<dbReference type="FunFam" id="3.30.870.10:FF:000001">
    <property type="entry name" value="Polyphosphate kinase"/>
    <property type="match status" value="1"/>
</dbReference>
<comment type="similarity">
    <text evidence="8 9">Belongs to the polyphosphate kinase 1 (PPK1) family.</text>
</comment>
<evidence type="ECO:0000259" key="13">
    <source>
        <dbReference type="Pfam" id="PF17941"/>
    </source>
</evidence>
<dbReference type="NCBIfam" id="NF003918">
    <property type="entry name" value="PRK05443.1-2"/>
    <property type="match status" value="1"/>
</dbReference>
<evidence type="ECO:0000313" key="14">
    <source>
        <dbReference type="EMBL" id="RJP59291.1"/>
    </source>
</evidence>
<keyword evidence="4 8" id="KW-0547">Nucleotide-binding</keyword>
<evidence type="ECO:0000256" key="5">
    <source>
        <dbReference type="ARBA" id="ARBA00022777"/>
    </source>
</evidence>
<dbReference type="PANTHER" id="PTHR30218:SF0">
    <property type="entry name" value="POLYPHOSPHATE KINASE"/>
    <property type="match status" value="1"/>
</dbReference>
<evidence type="ECO:0000259" key="12">
    <source>
        <dbReference type="Pfam" id="PF13090"/>
    </source>
</evidence>
<evidence type="ECO:0000256" key="2">
    <source>
        <dbReference type="ARBA" id="ARBA00022679"/>
    </source>
</evidence>
<dbReference type="PANTHER" id="PTHR30218">
    <property type="entry name" value="POLYPHOSPHATE KINASE"/>
    <property type="match status" value="1"/>
</dbReference>
<dbReference type="GO" id="GO:0009358">
    <property type="term" value="C:polyphosphate kinase complex"/>
    <property type="evidence" value="ECO:0007669"/>
    <property type="project" value="InterPro"/>
</dbReference>
<evidence type="ECO:0000256" key="7">
    <source>
        <dbReference type="ARBA" id="ARBA00022842"/>
    </source>
</evidence>
<evidence type="ECO:0000256" key="8">
    <source>
        <dbReference type="HAMAP-Rule" id="MF_00347"/>
    </source>
</evidence>
<dbReference type="Pfam" id="PF02503">
    <property type="entry name" value="PP_kinase"/>
    <property type="match status" value="1"/>
</dbReference>
<dbReference type="GO" id="GO:0008976">
    <property type="term" value="F:polyphosphate kinase activity"/>
    <property type="evidence" value="ECO:0007669"/>
    <property type="project" value="UniProtKB-UniRule"/>
</dbReference>
<dbReference type="NCBIfam" id="TIGR03705">
    <property type="entry name" value="poly_P_kin"/>
    <property type="match status" value="1"/>
</dbReference>
<feature type="active site" description="Phosphohistidine intermediate" evidence="8">
    <location>
        <position position="436"/>
    </location>
</feature>
<dbReference type="CDD" id="cd09165">
    <property type="entry name" value="PLDc_PaPPK1_C1_like"/>
    <property type="match status" value="1"/>
</dbReference>
<evidence type="ECO:0000259" key="10">
    <source>
        <dbReference type="Pfam" id="PF02503"/>
    </source>
</evidence>
<dbReference type="Proteomes" id="UP000266426">
    <property type="component" value="Unassembled WGS sequence"/>
</dbReference>
<feature type="binding site" evidence="8">
    <location>
        <position position="376"/>
    </location>
    <ligand>
        <name>Mg(2+)</name>
        <dbReference type="ChEBI" id="CHEBI:18420"/>
    </ligand>
</feature>
<dbReference type="Gene3D" id="1.20.58.310">
    <property type="entry name" value="Polyphosphate kinase N-terminal domain"/>
    <property type="match status" value="1"/>
</dbReference>
<reference evidence="14 15" key="1">
    <citation type="journal article" date="2017" name="ISME J.">
        <title>Energy and carbon metabolisms in a deep terrestrial subsurface fluid microbial community.</title>
        <authorList>
            <person name="Momper L."/>
            <person name="Jungbluth S.P."/>
            <person name="Lee M.D."/>
            <person name="Amend J.P."/>
        </authorList>
    </citation>
    <scope>NUCLEOTIDE SEQUENCE [LARGE SCALE GENOMIC DNA]</scope>
    <source>
        <strain evidence="14">SURF_26</strain>
    </source>
</reference>
<comment type="catalytic activity">
    <reaction evidence="8 9">
        <text>[phosphate](n) + ATP = [phosphate](n+1) + ADP</text>
        <dbReference type="Rhea" id="RHEA:19573"/>
        <dbReference type="Rhea" id="RHEA-COMP:9859"/>
        <dbReference type="Rhea" id="RHEA-COMP:14280"/>
        <dbReference type="ChEBI" id="CHEBI:16838"/>
        <dbReference type="ChEBI" id="CHEBI:30616"/>
        <dbReference type="ChEBI" id="CHEBI:456216"/>
        <dbReference type="EC" id="2.7.4.1"/>
    </reaction>
</comment>
<dbReference type="NCBIfam" id="NF003917">
    <property type="entry name" value="PRK05443.1-1"/>
    <property type="match status" value="1"/>
</dbReference>
<dbReference type="InterPro" id="IPR025200">
    <property type="entry name" value="PPK_C_dom2"/>
</dbReference>
<dbReference type="HAMAP" id="MF_00347">
    <property type="entry name" value="Polyphosphate_kinase"/>
    <property type="match status" value="1"/>
</dbReference>
<feature type="binding site" evidence="8">
    <location>
        <position position="406"/>
    </location>
    <ligand>
        <name>Mg(2+)</name>
        <dbReference type="ChEBI" id="CHEBI:18420"/>
    </ligand>
</feature>
<feature type="domain" description="Polyphosphate kinase C-terminal" evidence="12">
    <location>
        <begin position="507"/>
        <end position="673"/>
    </location>
</feature>
<comment type="function">
    <text evidence="8 9">Catalyzes the reversible transfer of the terminal phosphate of ATP to form a long-chain polyphosphate (polyP).</text>
</comment>
<dbReference type="PIRSF" id="PIRSF015589">
    <property type="entry name" value="PP_kinase"/>
    <property type="match status" value="1"/>
</dbReference>
<proteinExistence type="inferred from homology"/>
<dbReference type="InterPro" id="IPR003414">
    <property type="entry name" value="PP_kinase"/>
</dbReference>
<dbReference type="SUPFAM" id="SSF140356">
    <property type="entry name" value="PPK N-terminal domain-like"/>
    <property type="match status" value="1"/>
</dbReference>
<dbReference type="EC" id="2.7.4.1" evidence="8 9"/>
<dbReference type="SUPFAM" id="SSF143724">
    <property type="entry name" value="PHP14-like"/>
    <property type="match status" value="1"/>
</dbReference>
<comment type="caution">
    <text evidence="14">The sequence shown here is derived from an EMBL/GenBank/DDBJ whole genome shotgun (WGS) entry which is preliminary data.</text>
</comment>
<evidence type="ECO:0000256" key="4">
    <source>
        <dbReference type="ARBA" id="ARBA00022741"/>
    </source>
</evidence>
<dbReference type="AlphaFoldDB" id="A0A3A4RCL0"/>
<dbReference type="GO" id="GO:0005524">
    <property type="term" value="F:ATP binding"/>
    <property type="evidence" value="ECO:0007669"/>
    <property type="project" value="UniProtKB-KW"/>
</dbReference>
<keyword evidence="2 8" id="KW-0808">Transferase</keyword>
<feature type="binding site" evidence="8">
    <location>
        <position position="565"/>
    </location>
    <ligand>
        <name>ATP</name>
        <dbReference type="ChEBI" id="CHEBI:30616"/>
    </ligand>
</feature>
<feature type="domain" description="Polyphosphate kinase N-terminal" evidence="11">
    <location>
        <begin position="9"/>
        <end position="114"/>
    </location>
</feature>
<evidence type="ECO:0000313" key="15">
    <source>
        <dbReference type="Proteomes" id="UP000266426"/>
    </source>
</evidence>
<comment type="PTM">
    <text evidence="8 9">An intermediate of this reaction is the autophosphorylated ppk in which a phosphate is covalently linked to a histidine residue through a N-P bond.</text>
</comment>
<feature type="binding site" evidence="8">
    <location>
        <position position="469"/>
    </location>
    <ligand>
        <name>ATP</name>
        <dbReference type="ChEBI" id="CHEBI:30616"/>
    </ligand>
</feature>
<dbReference type="InterPro" id="IPR036832">
    <property type="entry name" value="PPK_N_dom_sf"/>
</dbReference>
<evidence type="ECO:0000256" key="6">
    <source>
        <dbReference type="ARBA" id="ARBA00022840"/>
    </source>
</evidence>
<dbReference type="GO" id="GO:0006799">
    <property type="term" value="P:polyphosphate biosynthetic process"/>
    <property type="evidence" value="ECO:0007669"/>
    <property type="project" value="UniProtKB-UniRule"/>
</dbReference>
<evidence type="ECO:0000259" key="11">
    <source>
        <dbReference type="Pfam" id="PF13089"/>
    </source>
</evidence>
<dbReference type="GO" id="GO:0046872">
    <property type="term" value="F:metal ion binding"/>
    <property type="evidence" value="ECO:0007669"/>
    <property type="project" value="UniProtKB-KW"/>
</dbReference>
<dbReference type="Pfam" id="PF13089">
    <property type="entry name" value="PP_kinase_N"/>
    <property type="match status" value="1"/>
</dbReference>
<feature type="domain" description="Polyphosphate kinase middle" evidence="10">
    <location>
        <begin position="124"/>
        <end position="304"/>
    </location>
</feature>
<dbReference type="CDD" id="cd09168">
    <property type="entry name" value="PLDc_PaPPK1_C2_like"/>
    <property type="match status" value="1"/>
</dbReference>
<sequence length="686" mass="78809">MESIESRFFINRELSWLDFNARVLNEAYEPDIPVLDRLKFLAISSNNLDEFFMVRVAGLKHQLYLKSTSTDPSGLTTEQQLASIRKKTDQLVKMQYQCLFNQLLPELEKHSIFILKPADLTPAETDHLSRYFNNEVFPVLTPIAIDPSHPFPILNNLTIQIAVSVKKHDSGKILRAFVEVPKVLPRFIKLRTTSRAKGSYYVLLEDAILANLDSLFSENEVLFAFPFRLTKDMDYTADEEGIRDLLVHIEKKLKHRKRRDPVRIEIPAGTNNTLKKWLLNKLDLGASSVFNIEGLLDLSSFFELISKEKSTELTEPEWDFCSSPDISEKTSVFESIKQKKYIALFHPYHAFDPVVRFIEEAAEDPSVLAIKQTLYRVSGNSPIVQALQRAAENGKQVTVIVELKARFDEEVNINWARKLEESGAHVIYGIVGLKIHCKALLVIRREDNVIRRYLHLSTGNYNDRTAKIYTDIGYFTTDPDLCNDVASLFNVMTGYSNYPKWNKIASSPKGLREKIMSLIDREARLTIPHHPGHIIIKVNSLTDPETIACLYKAAYAGVKIDLIVRGICCLKPGIDTENINVISVIDRFLEHSRIYYFANGGNPEYYVSSADLMQRNLDRRIELFFPIDDRSTQETISEILRFHLEDKIKARVLQPDGKYKSFKNKKYIQTRSQALIYNMLREESND</sequence>
<comment type="cofactor">
    <cofactor evidence="8">
        <name>Mg(2+)</name>
        <dbReference type="ChEBI" id="CHEBI:18420"/>
    </cofactor>
</comment>
<feature type="binding site" evidence="8">
    <location>
        <position position="47"/>
    </location>
    <ligand>
        <name>ATP</name>
        <dbReference type="ChEBI" id="CHEBI:30616"/>
    </ligand>
</feature>
<feature type="domain" description="Polyphosphate kinase C-terminal" evidence="13">
    <location>
        <begin position="332"/>
        <end position="496"/>
    </location>
</feature>
<dbReference type="Gene3D" id="3.30.870.10">
    <property type="entry name" value="Endonuclease Chain A"/>
    <property type="match status" value="2"/>
</dbReference>
<keyword evidence="6 8" id="KW-0067">ATP-binding</keyword>
<feature type="binding site" evidence="8">
    <location>
        <position position="591"/>
    </location>
    <ligand>
        <name>ATP</name>
        <dbReference type="ChEBI" id="CHEBI:30616"/>
    </ligand>
</feature>
<dbReference type="InterPro" id="IPR036830">
    <property type="entry name" value="PP_kinase_middle_dom_sf"/>
</dbReference>
<evidence type="ECO:0000256" key="1">
    <source>
        <dbReference type="ARBA" id="ARBA00022553"/>
    </source>
</evidence>
<dbReference type="InterPro" id="IPR041108">
    <property type="entry name" value="PP_kinase_C_1"/>
</dbReference>
<gene>
    <name evidence="14" type="primary">ppk1</name>
    <name evidence="8" type="synonym">ppk</name>
    <name evidence="14" type="ORF">C4541_06375</name>
</gene>
<dbReference type="EMBL" id="QZJZ01000052">
    <property type="protein sequence ID" value="RJP59291.1"/>
    <property type="molecule type" value="Genomic_DNA"/>
</dbReference>
<keyword evidence="1 8" id="KW-0597">Phosphoprotein</keyword>
<dbReference type="InterPro" id="IPR025198">
    <property type="entry name" value="PPK_N_dom"/>
</dbReference>